<dbReference type="SUPFAM" id="SSF55804">
    <property type="entry name" value="Phoshotransferase/anion transport protein"/>
    <property type="match status" value="1"/>
</dbReference>
<evidence type="ECO:0000256" key="8">
    <source>
        <dbReference type="ARBA" id="ARBA00037387"/>
    </source>
</evidence>
<feature type="domain" description="PTS EIIA type-2" evidence="11">
    <location>
        <begin position="4"/>
        <end position="145"/>
    </location>
</feature>
<dbReference type="STRING" id="1421.A2J09_02920"/>
<dbReference type="AlphaFoldDB" id="A0A2X0ZCJ5"/>
<evidence type="ECO:0000256" key="3">
    <source>
        <dbReference type="ARBA" id="ARBA00022490"/>
    </source>
</evidence>
<evidence type="ECO:0000256" key="5">
    <source>
        <dbReference type="ARBA" id="ARBA00022679"/>
    </source>
</evidence>
<proteinExistence type="predicted"/>
<organism evidence="12 13">
    <name type="scientific">Lysinibacillus capsici</name>
    <dbReference type="NCBI Taxonomy" id="2115968"/>
    <lineage>
        <taxon>Bacteria</taxon>
        <taxon>Bacillati</taxon>
        <taxon>Bacillota</taxon>
        <taxon>Bacilli</taxon>
        <taxon>Bacillales</taxon>
        <taxon>Bacillaceae</taxon>
        <taxon>Lysinibacillus</taxon>
    </lineage>
</organism>
<evidence type="ECO:0000256" key="6">
    <source>
        <dbReference type="ARBA" id="ARBA00022683"/>
    </source>
</evidence>
<keyword evidence="6" id="KW-0598">Phosphotransferase system</keyword>
<comment type="function">
    <text evidence="8">The phosphoenolpyruvate-dependent sugar phosphotransferase system (sugar PTS), a major carbohydrate active transport system, catalyzes the phosphorylation of incoming sugar substrates concomitantly with their translocation across the cell membrane. The enzyme II UlaABC PTS system is involved in ascorbate transport.</text>
</comment>
<dbReference type="Gene3D" id="3.40.930.10">
    <property type="entry name" value="Mannitol-specific EII, Chain A"/>
    <property type="match status" value="1"/>
</dbReference>
<gene>
    <name evidence="12" type="primary">ulaC</name>
    <name evidence="12" type="ORF">NCTC7582_03063</name>
</gene>
<keyword evidence="4" id="KW-0597">Phosphoprotein</keyword>
<keyword evidence="7" id="KW-0418">Kinase</keyword>
<dbReference type="GO" id="GO:0005737">
    <property type="term" value="C:cytoplasm"/>
    <property type="evidence" value="ECO:0007669"/>
    <property type="project" value="UniProtKB-SubCell"/>
</dbReference>
<name>A0A2X0ZCJ5_9BACI</name>
<dbReference type="EMBL" id="UAQE01000001">
    <property type="protein sequence ID" value="SPU00181.1"/>
    <property type="molecule type" value="Genomic_DNA"/>
</dbReference>
<dbReference type="CDD" id="cd00211">
    <property type="entry name" value="PTS_IIA_fru"/>
    <property type="match status" value="1"/>
</dbReference>
<comment type="subcellular location">
    <subcellularLocation>
        <location evidence="1">Cytoplasm</location>
    </subcellularLocation>
</comment>
<dbReference type="GO" id="GO:0016301">
    <property type="term" value="F:kinase activity"/>
    <property type="evidence" value="ECO:0007669"/>
    <property type="project" value="UniProtKB-KW"/>
</dbReference>
<dbReference type="RefSeq" id="WP_054550682.1">
    <property type="nucleotide sequence ID" value="NZ_CP061203.1"/>
</dbReference>
<keyword evidence="5 12" id="KW-0808">Transferase</keyword>
<keyword evidence="3" id="KW-0963">Cytoplasm</keyword>
<evidence type="ECO:0000256" key="10">
    <source>
        <dbReference type="ARBA" id="ARBA00042072"/>
    </source>
</evidence>
<dbReference type="PANTHER" id="PTHR36203:SF1">
    <property type="entry name" value="ASCORBATE-SPECIFIC PTS SYSTEM EIIA COMPONENT"/>
    <property type="match status" value="1"/>
</dbReference>
<protein>
    <recommendedName>
        <fullName evidence="9">Ascorbate-specific PTS system EIIA component</fullName>
    </recommendedName>
    <alternativeName>
        <fullName evidence="10">Ascorbate-specific phosphotransferase enzyme IIA component</fullName>
    </alternativeName>
</protein>
<sequence>MLTKLLTKDCIQLANFVRSWQEAIHLAASPLVQQHKIEQRYVEAMIRSIEHYGPYVVITPKVAIPHARPSDGVLELAISLLRLQKPVFFSPNQPVYLLIVLAAIDNASHLQVLADLALVLQEPDQIDDLIACQHADMIWEKIKQYTTKESTE</sequence>
<evidence type="ECO:0000313" key="13">
    <source>
        <dbReference type="Proteomes" id="UP000251431"/>
    </source>
</evidence>
<evidence type="ECO:0000256" key="7">
    <source>
        <dbReference type="ARBA" id="ARBA00022777"/>
    </source>
</evidence>
<dbReference type="PANTHER" id="PTHR36203">
    <property type="entry name" value="ASCORBATE-SPECIFIC PTS SYSTEM EIIA COMPONENT"/>
    <property type="match status" value="1"/>
</dbReference>
<dbReference type="InterPro" id="IPR002178">
    <property type="entry name" value="PTS_EIIA_type-2_dom"/>
</dbReference>
<dbReference type="PROSITE" id="PS51094">
    <property type="entry name" value="PTS_EIIA_TYPE_2"/>
    <property type="match status" value="1"/>
</dbReference>
<reference evidence="12 13" key="1">
    <citation type="submission" date="2018-06" db="EMBL/GenBank/DDBJ databases">
        <authorList>
            <consortium name="Pathogen Informatics"/>
            <person name="Doyle S."/>
        </authorList>
    </citation>
    <scope>NUCLEOTIDE SEQUENCE [LARGE SCALE GENOMIC DNA]</scope>
    <source>
        <strain evidence="12 13">NCTC7582</strain>
    </source>
</reference>
<dbReference type="InterPro" id="IPR051351">
    <property type="entry name" value="Ascorbate-PTS_EIIA_comp"/>
</dbReference>
<dbReference type="Proteomes" id="UP000251431">
    <property type="component" value="Unassembled WGS sequence"/>
</dbReference>
<keyword evidence="2" id="KW-0813">Transport</keyword>
<evidence type="ECO:0000313" key="12">
    <source>
        <dbReference type="EMBL" id="SPU00181.1"/>
    </source>
</evidence>
<evidence type="ECO:0000256" key="4">
    <source>
        <dbReference type="ARBA" id="ARBA00022553"/>
    </source>
</evidence>
<dbReference type="GO" id="GO:0009401">
    <property type="term" value="P:phosphoenolpyruvate-dependent sugar phosphotransferase system"/>
    <property type="evidence" value="ECO:0007669"/>
    <property type="project" value="UniProtKB-KW"/>
</dbReference>
<accession>A0A2X0ZCJ5</accession>
<evidence type="ECO:0000256" key="2">
    <source>
        <dbReference type="ARBA" id="ARBA00022448"/>
    </source>
</evidence>
<evidence type="ECO:0000256" key="9">
    <source>
        <dbReference type="ARBA" id="ARBA00041175"/>
    </source>
</evidence>
<dbReference type="InterPro" id="IPR016152">
    <property type="entry name" value="PTrfase/Anion_transptr"/>
</dbReference>
<dbReference type="Pfam" id="PF00359">
    <property type="entry name" value="PTS_EIIA_2"/>
    <property type="match status" value="1"/>
</dbReference>
<evidence type="ECO:0000259" key="11">
    <source>
        <dbReference type="PROSITE" id="PS51094"/>
    </source>
</evidence>
<evidence type="ECO:0000256" key="1">
    <source>
        <dbReference type="ARBA" id="ARBA00004496"/>
    </source>
</evidence>